<dbReference type="GeneID" id="99694653"/>
<dbReference type="EMBL" id="CAMAPB010000022">
    <property type="protein sequence ID" value="CAH9058113.1"/>
    <property type="molecule type" value="Genomic_DNA"/>
</dbReference>
<evidence type="ECO:0000313" key="1">
    <source>
        <dbReference type="EMBL" id="CAH9058113.1"/>
    </source>
</evidence>
<comment type="caution">
    <text evidence="1">The sequence shown here is derived from an EMBL/GenBank/DDBJ whole genome shotgun (WGS) entry which is preliminary data.</text>
</comment>
<name>A0A9W4QXY0_PSEHA</name>
<keyword evidence="2" id="KW-1185">Reference proteome</keyword>
<dbReference type="AlphaFoldDB" id="A0A9W4QXY0"/>
<protein>
    <submittedName>
        <fullName evidence="1">Uncharacterized protein</fullName>
    </submittedName>
</protein>
<organism evidence="1 2">
    <name type="scientific">Pseudoalteromonas haloplanktis</name>
    <name type="common">Alteromonas haloplanktis</name>
    <dbReference type="NCBI Taxonomy" id="228"/>
    <lineage>
        <taxon>Bacteria</taxon>
        <taxon>Pseudomonadati</taxon>
        <taxon>Pseudomonadota</taxon>
        <taxon>Gammaproteobacteria</taxon>
        <taxon>Alteromonadales</taxon>
        <taxon>Pseudoalteromonadaceae</taxon>
        <taxon>Pseudoalteromonas</taxon>
    </lineage>
</organism>
<sequence>MLINYLINSPNARVQQLDKEVVMRSELKRQHLAAIKYRAKRFAATKVGLASAFAAGAVVESAKGDANTIKKYTWLLKLLA</sequence>
<proteinExistence type="predicted"/>
<gene>
    <name evidence="1" type="ORF">PSEHALCIP103_01792</name>
</gene>
<dbReference type="Proteomes" id="UP001152447">
    <property type="component" value="Unassembled WGS sequence"/>
</dbReference>
<reference evidence="1" key="1">
    <citation type="submission" date="2022-07" db="EMBL/GenBank/DDBJ databases">
        <authorList>
            <person name="Criscuolo A."/>
        </authorList>
    </citation>
    <scope>NUCLEOTIDE SEQUENCE</scope>
    <source>
        <strain evidence="1">CIP103197</strain>
    </source>
</reference>
<evidence type="ECO:0000313" key="2">
    <source>
        <dbReference type="Proteomes" id="UP001152447"/>
    </source>
</evidence>
<accession>A0A9W4QXY0</accession>
<dbReference type="RefSeq" id="WP_008110702.1">
    <property type="nucleotide sequence ID" value="NZ_CAMAPB010000022.1"/>
</dbReference>